<dbReference type="RefSeq" id="WP_094205877.1">
    <property type="nucleotide sequence ID" value="NZ_JAHAIK010000021.1"/>
</dbReference>
<feature type="domain" description="DUS-like FMN-binding" evidence="15">
    <location>
        <begin position="14"/>
        <end position="301"/>
    </location>
</feature>
<evidence type="ECO:0000313" key="18">
    <source>
        <dbReference type="Proteomes" id="UP000215413"/>
    </source>
</evidence>
<evidence type="ECO:0000256" key="10">
    <source>
        <dbReference type="ARBA" id="ARBA00048205"/>
    </source>
</evidence>
<dbReference type="InterPro" id="IPR018517">
    <property type="entry name" value="tRNA_hU_synthase_CS"/>
</dbReference>
<dbReference type="InterPro" id="IPR035587">
    <property type="entry name" value="DUS-like_FMN-bd"/>
</dbReference>
<dbReference type="InterPro" id="IPR004652">
    <property type="entry name" value="DusB-like"/>
</dbReference>
<evidence type="ECO:0000256" key="12">
    <source>
        <dbReference type="PIRNR" id="PIRNR006621"/>
    </source>
</evidence>
<keyword evidence="7" id="KW-0521">NADP</keyword>
<dbReference type="AlphaFoldDB" id="A0A233UYV1"/>
<evidence type="ECO:0000256" key="13">
    <source>
        <dbReference type="PIRSR" id="PIRSR006621-1"/>
    </source>
</evidence>
<dbReference type="SUPFAM" id="SSF51395">
    <property type="entry name" value="FMN-linked oxidoreductases"/>
    <property type="match status" value="1"/>
</dbReference>
<reference evidence="17" key="1">
    <citation type="journal article" date="2017" name="J. Clin. Microbiol.">
        <title>Finegoldia magna Isolated from Orthopedic Joint Implant-Associated Infections.</title>
        <authorList>
            <person name="Soderquist B."/>
            <person name="Bjorklund S."/>
            <person name="Hellmark B."/>
            <person name="Jensen A."/>
            <person name="Bruggemann H."/>
        </authorList>
    </citation>
    <scope>NUCLEOTIDE SEQUENCE</scope>
    <source>
        <strain evidence="17">CCUG 54800</strain>
    </source>
</reference>
<reference evidence="16" key="3">
    <citation type="submission" date="2021-02" db="EMBL/GenBank/DDBJ databases">
        <title>Infant gut strain persistence is associated with maternal origin, phylogeny, and functional potential including surface adhesion and iron acquisition.</title>
        <authorList>
            <person name="Lou Y.C."/>
        </authorList>
    </citation>
    <scope>NUCLEOTIDE SEQUENCE</scope>
    <source>
        <strain evidence="16">L3_058_000G1_dasL3_058_000G1_concoct_72</strain>
    </source>
</reference>
<dbReference type="Proteomes" id="UP000730862">
    <property type="component" value="Unassembled WGS sequence"/>
</dbReference>
<dbReference type="EMBL" id="NDYC01000026">
    <property type="protein sequence ID" value="OXZ27042.1"/>
    <property type="molecule type" value="Genomic_DNA"/>
</dbReference>
<comment type="function">
    <text evidence="2 12">Catalyzes the synthesis of 5,6-dihydrouridine (D), a modified base found in the D-loop of most tRNAs, via the reduction of the C5-C6 double bond in target uridines.</text>
</comment>
<sequence>MIKEKLNLNSNLFLAPLAGVTDIPFRIICGELGAGLCFTEMISAKALYYDDKKTKKLLDTDPRENSTSVQIFGHEPEIMAYATRFLTENYNFKSIDINMGCPAPKIFKNGDGSALMGDLNLAEDVIRACKNNTDLPVSVKFRLGIDENSMNYLQLAQICERLKVDYITLHARTRKMFYSGEADWYHIKRLVEAVNIPVFGNGDCFTKADIKRNMEYSNCDGVLLARGAMQNPFIFSDDETKTKEEVIDTIKKHMQLKLEFYEERRAILEMRKHIQWYLKGFKNSNRVKNEINQLTDIDQIYKILDEFKNE</sequence>
<accession>A0A233UYV1</accession>
<feature type="binding site" evidence="14">
    <location>
        <position position="70"/>
    </location>
    <ligand>
        <name>FMN</name>
        <dbReference type="ChEBI" id="CHEBI:58210"/>
    </ligand>
</feature>
<evidence type="ECO:0000256" key="6">
    <source>
        <dbReference type="ARBA" id="ARBA00022694"/>
    </source>
</evidence>
<evidence type="ECO:0000256" key="3">
    <source>
        <dbReference type="ARBA" id="ARBA00022555"/>
    </source>
</evidence>
<evidence type="ECO:0000256" key="1">
    <source>
        <dbReference type="ARBA" id="ARBA00001917"/>
    </source>
</evidence>
<dbReference type="GO" id="GO:0000049">
    <property type="term" value="F:tRNA binding"/>
    <property type="evidence" value="ECO:0007669"/>
    <property type="project" value="UniProtKB-KW"/>
</dbReference>
<keyword evidence="4 12" id="KW-0285">Flavoprotein</keyword>
<dbReference type="GO" id="GO:0017150">
    <property type="term" value="F:tRNA dihydrouridine synthase activity"/>
    <property type="evidence" value="ECO:0007669"/>
    <property type="project" value="InterPro"/>
</dbReference>
<name>A0A233UYV1_FINMA</name>
<evidence type="ECO:0000259" key="15">
    <source>
        <dbReference type="Pfam" id="PF01207"/>
    </source>
</evidence>
<dbReference type="Proteomes" id="UP000215413">
    <property type="component" value="Unassembled WGS sequence"/>
</dbReference>
<evidence type="ECO:0000256" key="11">
    <source>
        <dbReference type="ARBA" id="ARBA00048802"/>
    </source>
</evidence>
<evidence type="ECO:0000256" key="14">
    <source>
        <dbReference type="PIRSR" id="PIRSR006621-2"/>
    </source>
</evidence>
<keyword evidence="14" id="KW-0547">Nucleotide-binding</keyword>
<feature type="binding site" evidence="14">
    <location>
        <begin position="225"/>
        <end position="226"/>
    </location>
    <ligand>
        <name>FMN</name>
        <dbReference type="ChEBI" id="CHEBI:58210"/>
    </ligand>
</feature>
<dbReference type="EC" id="1.3.1.-" evidence="12"/>
<reference evidence="18" key="2">
    <citation type="submission" date="2017-04" db="EMBL/GenBank/DDBJ databases">
        <title>Finegoldia magna isolated from orthopedic joint implant-associated infections.</title>
        <authorList>
            <person name="Bjorklund S."/>
            <person name="Bruggemann H."/>
            <person name="Jensen A."/>
            <person name="Hellmark B."/>
            <person name="Soderquist B."/>
        </authorList>
    </citation>
    <scope>NUCLEOTIDE SEQUENCE [LARGE SCALE GENOMIC DNA]</scope>
    <source>
        <strain evidence="18">CCUG 54800</strain>
    </source>
</reference>
<comment type="catalytic activity">
    <reaction evidence="10">
        <text>a 5,6-dihydrouridine in tRNA + NADP(+) = a uridine in tRNA + NADPH + H(+)</text>
        <dbReference type="Rhea" id="RHEA:23624"/>
        <dbReference type="Rhea" id="RHEA-COMP:13339"/>
        <dbReference type="Rhea" id="RHEA-COMP:13887"/>
        <dbReference type="ChEBI" id="CHEBI:15378"/>
        <dbReference type="ChEBI" id="CHEBI:57783"/>
        <dbReference type="ChEBI" id="CHEBI:58349"/>
        <dbReference type="ChEBI" id="CHEBI:65315"/>
        <dbReference type="ChEBI" id="CHEBI:74443"/>
    </reaction>
</comment>
<feature type="active site" description="Proton donor" evidence="13">
    <location>
        <position position="101"/>
    </location>
</feature>
<evidence type="ECO:0000313" key="17">
    <source>
        <dbReference type="EMBL" id="OXZ27042.1"/>
    </source>
</evidence>
<comment type="caution">
    <text evidence="17">The sequence shown here is derived from an EMBL/GenBank/DDBJ whole genome shotgun (WGS) entry which is preliminary data.</text>
</comment>
<dbReference type="PIRSF" id="PIRSF006621">
    <property type="entry name" value="Dus"/>
    <property type="match status" value="1"/>
</dbReference>
<evidence type="ECO:0000256" key="9">
    <source>
        <dbReference type="ARBA" id="ARBA00023002"/>
    </source>
</evidence>
<keyword evidence="9 12" id="KW-0560">Oxidoreductase</keyword>
<dbReference type="PROSITE" id="PS01136">
    <property type="entry name" value="UPF0034"/>
    <property type="match status" value="1"/>
</dbReference>
<feature type="binding site" evidence="14">
    <location>
        <position position="170"/>
    </location>
    <ligand>
        <name>FMN</name>
        <dbReference type="ChEBI" id="CHEBI:58210"/>
    </ligand>
</feature>
<keyword evidence="8" id="KW-0694">RNA-binding</keyword>
<evidence type="ECO:0000256" key="5">
    <source>
        <dbReference type="ARBA" id="ARBA00022643"/>
    </source>
</evidence>
<dbReference type="EMBL" id="JAHAIK010000021">
    <property type="protein sequence ID" value="MBS5965451.1"/>
    <property type="molecule type" value="Genomic_DNA"/>
</dbReference>
<evidence type="ECO:0000256" key="4">
    <source>
        <dbReference type="ARBA" id="ARBA00022630"/>
    </source>
</evidence>
<dbReference type="InterPro" id="IPR024036">
    <property type="entry name" value="tRNA-dHydroUridine_Synthase_C"/>
</dbReference>
<keyword evidence="6 12" id="KW-0819">tRNA processing</keyword>
<dbReference type="Pfam" id="PF01207">
    <property type="entry name" value="Dus"/>
    <property type="match status" value="1"/>
</dbReference>
<protein>
    <recommendedName>
        <fullName evidence="12">tRNA-dihydrouridine synthase</fullName>
        <ecNumber evidence="12">1.3.1.-</ecNumber>
    </recommendedName>
</protein>
<comment type="catalytic activity">
    <reaction evidence="11">
        <text>a 5,6-dihydrouridine in tRNA + NAD(+) = a uridine in tRNA + NADH + H(+)</text>
        <dbReference type="Rhea" id="RHEA:54452"/>
        <dbReference type="Rhea" id="RHEA-COMP:13339"/>
        <dbReference type="Rhea" id="RHEA-COMP:13887"/>
        <dbReference type="ChEBI" id="CHEBI:15378"/>
        <dbReference type="ChEBI" id="CHEBI:57540"/>
        <dbReference type="ChEBI" id="CHEBI:57945"/>
        <dbReference type="ChEBI" id="CHEBI:65315"/>
        <dbReference type="ChEBI" id="CHEBI:74443"/>
    </reaction>
</comment>
<keyword evidence="5 12" id="KW-0288">FMN</keyword>
<dbReference type="Gene3D" id="3.20.20.70">
    <property type="entry name" value="Aldolase class I"/>
    <property type="match status" value="1"/>
</dbReference>
<gene>
    <name evidence="16" type="primary">dusB</name>
    <name evidence="17" type="ORF">B9N49_05560</name>
    <name evidence="16" type="ORF">KIA07_07300</name>
</gene>
<dbReference type="NCBIfam" id="TIGR00737">
    <property type="entry name" value="nifR3_yhdG"/>
    <property type="match status" value="1"/>
</dbReference>
<dbReference type="InterPro" id="IPR013785">
    <property type="entry name" value="Aldolase_TIM"/>
</dbReference>
<comment type="similarity">
    <text evidence="12">Belongs to the dus family.</text>
</comment>
<dbReference type="InterPro" id="IPR001269">
    <property type="entry name" value="DUS_fam"/>
</dbReference>
<dbReference type="CDD" id="cd02801">
    <property type="entry name" value="DUS_like_FMN"/>
    <property type="match status" value="1"/>
</dbReference>
<feature type="binding site" evidence="14">
    <location>
        <position position="140"/>
    </location>
    <ligand>
        <name>FMN</name>
        <dbReference type="ChEBI" id="CHEBI:58210"/>
    </ligand>
</feature>
<proteinExistence type="inferred from homology"/>
<dbReference type="PANTHER" id="PTHR45846:SF1">
    <property type="entry name" value="TRNA-DIHYDROURIDINE(47) SYNTHASE [NAD(P)(+)]-LIKE"/>
    <property type="match status" value="1"/>
</dbReference>
<dbReference type="Gene3D" id="1.10.1200.80">
    <property type="entry name" value="Putative flavin oxidoreducatase, domain 2"/>
    <property type="match status" value="1"/>
</dbReference>
<evidence type="ECO:0000256" key="7">
    <source>
        <dbReference type="ARBA" id="ARBA00022857"/>
    </source>
</evidence>
<evidence type="ECO:0000256" key="8">
    <source>
        <dbReference type="ARBA" id="ARBA00022884"/>
    </source>
</evidence>
<dbReference type="GO" id="GO:0050660">
    <property type="term" value="F:flavin adenine dinucleotide binding"/>
    <property type="evidence" value="ECO:0007669"/>
    <property type="project" value="InterPro"/>
</dbReference>
<organism evidence="17 18">
    <name type="scientific">Finegoldia magna</name>
    <name type="common">Peptostreptococcus magnus</name>
    <dbReference type="NCBI Taxonomy" id="1260"/>
    <lineage>
        <taxon>Bacteria</taxon>
        <taxon>Bacillati</taxon>
        <taxon>Bacillota</taxon>
        <taxon>Tissierellia</taxon>
        <taxon>Tissierellales</taxon>
        <taxon>Peptoniphilaceae</taxon>
        <taxon>Finegoldia</taxon>
    </lineage>
</organism>
<keyword evidence="3" id="KW-0820">tRNA-binding</keyword>
<dbReference type="PANTHER" id="PTHR45846">
    <property type="entry name" value="TRNA-DIHYDROURIDINE(47) SYNTHASE [NAD(P)(+)]-LIKE"/>
    <property type="match status" value="1"/>
</dbReference>
<evidence type="ECO:0000256" key="2">
    <source>
        <dbReference type="ARBA" id="ARBA00002790"/>
    </source>
</evidence>
<comment type="cofactor">
    <cofactor evidence="1 12 14">
        <name>FMN</name>
        <dbReference type="ChEBI" id="CHEBI:58210"/>
    </cofactor>
</comment>
<evidence type="ECO:0000313" key="16">
    <source>
        <dbReference type="EMBL" id="MBS5965451.1"/>
    </source>
</evidence>